<accession>A0A0D1ZWH5</accession>
<reference evidence="1 2" key="1">
    <citation type="submission" date="2015-01" db="EMBL/GenBank/DDBJ databases">
        <title>The Genome Sequence of Ochroconis gallopava CBS43764.</title>
        <authorList>
            <consortium name="The Broad Institute Genomics Platform"/>
            <person name="Cuomo C."/>
            <person name="de Hoog S."/>
            <person name="Gorbushina A."/>
            <person name="Stielow B."/>
            <person name="Teixiera M."/>
            <person name="Abouelleil A."/>
            <person name="Chapman S.B."/>
            <person name="Priest M."/>
            <person name="Young S.K."/>
            <person name="Wortman J."/>
            <person name="Nusbaum C."/>
            <person name="Birren B."/>
        </authorList>
    </citation>
    <scope>NUCLEOTIDE SEQUENCE [LARGE SCALE GENOMIC DNA]</scope>
    <source>
        <strain evidence="1 2">CBS 43764</strain>
    </source>
</reference>
<gene>
    <name evidence="1" type="ORF">PV09_09381</name>
</gene>
<dbReference type="InParanoid" id="A0A0D1ZWH5"/>
<dbReference type="Proteomes" id="UP000053259">
    <property type="component" value="Unassembled WGS sequence"/>
</dbReference>
<dbReference type="RefSeq" id="XP_016208722.1">
    <property type="nucleotide sequence ID" value="XM_016363434.1"/>
</dbReference>
<evidence type="ECO:0000313" key="1">
    <source>
        <dbReference type="EMBL" id="KIV98852.1"/>
    </source>
</evidence>
<evidence type="ECO:0000313" key="2">
    <source>
        <dbReference type="Proteomes" id="UP000053259"/>
    </source>
</evidence>
<dbReference type="AlphaFoldDB" id="A0A0D1ZWH5"/>
<name>A0A0D1ZWH5_9PEZI</name>
<dbReference type="VEuPathDB" id="FungiDB:PV09_09381"/>
<keyword evidence="2" id="KW-1185">Reference proteome</keyword>
<dbReference type="EMBL" id="KN847593">
    <property type="protein sequence ID" value="KIV98852.1"/>
    <property type="molecule type" value="Genomic_DNA"/>
</dbReference>
<protein>
    <submittedName>
        <fullName evidence="1">Uncharacterized protein</fullName>
    </submittedName>
</protein>
<proteinExistence type="predicted"/>
<dbReference type="HOGENOM" id="CLU_143038_0_0_1"/>
<organism evidence="1 2">
    <name type="scientific">Verruconis gallopava</name>
    <dbReference type="NCBI Taxonomy" id="253628"/>
    <lineage>
        <taxon>Eukaryota</taxon>
        <taxon>Fungi</taxon>
        <taxon>Dikarya</taxon>
        <taxon>Ascomycota</taxon>
        <taxon>Pezizomycotina</taxon>
        <taxon>Dothideomycetes</taxon>
        <taxon>Pleosporomycetidae</taxon>
        <taxon>Venturiales</taxon>
        <taxon>Sympoventuriaceae</taxon>
        <taxon>Verruconis</taxon>
    </lineage>
</organism>
<sequence>MAIELTHSHRTGPPDYSGHTIATHKIIKRTKQDIEIAKDLVQKNLQMGKEAKTAAQEAAIAGKTAVGLVKEIKHKAPQQASILLSYAAVTARGMLAASIHSPQNAKAPSAQIKREVIMKIRDLQTIKSL</sequence>
<dbReference type="GeneID" id="27317354"/>